<dbReference type="Proteomes" id="UP001228905">
    <property type="component" value="Unassembled WGS sequence"/>
</dbReference>
<reference evidence="2 3" key="1">
    <citation type="submission" date="2023-07" db="EMBL/GenBank/DDBJ databases">
        <title>Genomic Encyclopedia of Type Strains, Phase IV (KMG-IV): sequencing the most valuable type-strain genomes for metagenomic binning, comparative biology and taxonomic classification.</title>
        <authorList>
            <person name="Goeker M."/>
        </authorList>
    </citation>
    <scope>NUCLEOTIDE SEQUENCE [LARGE SCALE GENOMIC DNA]</scope>
    <source>
        <strain evidence="2 3">DSM 18695</strain>
    </source>
</reference>
<evidence type="ECO:0000313" key="3">
    <source>
        <dbReference type="Proteomes" id="UP001228905"/>
    </source>
</evidence>
<name>A0ABU0INT8_9CAUL</name>
<organism evidence="2 3">
    <name type="scientific">Caulobacter ginsengisoli</name>
    <dbReference type="NCBI Taxonomy" id="400775"/>
    <lineage>
        <taxon>Bacteria</taxon>
        <taxon>Pseudomonadati</taxon>
        <taxon>Pseudomonadota</taxon>
        <taxon>Alphaproteobacteria</taxon>
        <taxon>Caulobacterales</taxon>
        <taxon>Caulobacteraceae</taxon>
        <taxon>Caulobacter</taxon>
    </lineage>
</organism>
<evidence type="ECO:0000313" key="2">
    <source>
        <dbReference type="EMBL" id="MDQ0462632.1"/>
    </source>
</evidence>
<keyword evidence="1" id="KW-0732">Signal</keyword>
<proteinExistence type="predicted"/>
<dbReference type="RefSeq" id="WP_307345214.1">
    <property type="nucleotide sequence ID" value="NZ_JAUSVS010000001.1"/>
</dbReference>
<dbReference type="EMBL" id="JAUSVS010000001">
    <property type="protein sequence ID" value="MDQ0462632.1"/>
    <property type="molecule type" value="Genomic_DNA"/>
</dbReference>
<keyword evidence="3" id="KW-1185">Reference proteome</keyword>
<accession>A0ABU0INT8</accession>
<sequence>MPTLDKLRKARAAAGAAYAAAASAYVAAAVELSAYDGACSNASIGGEPTPRFNRPPEVLAHPDFLPPAAAAALTSPNITGPVVQARLDALLVSAKGGLGRSIILG</sequence>
<protein>
    <submittedName>
        <fullName evidence="2">Uncharacterized protein</fullName>
    </submittedName>
</protein>
<gene>
    <name evidence="2" type="ORF">QO010_000380</name>
</gene>
<feature type="signal peptide" evidence="1">
    <location>
        <begin position="1"/>
        <end position="28"/>
    </location>
</feature>
<evidence type="ECO:0000256" key="1">
    <source>
        <dbReference type="SAM" id="SignalP"/>
    </source>
</evidence>
<comment type="caution">
    <text evidence="2">The sequence shown here is derived from an EMBL/GenBank/DDBJ whole genome shotgun (WGS) entry which is preliminary data.</text>
</comment>
<feature type="chain" id="PRO_5045449480" evidence="1">
    <location>
        <begin position="29"/>
        <end position="105"/>
    </location>
</feature>